<dbReference type="STRING" id="285473.A4G23_03630"/>
<dbReference type="GeneID" id="33068284"/>
<proteinExistence type="predicted"/>
<name>A0A1D8G5L8_9ACTN</name>
<reference evidence="2 3" key="1">
    <citation type="submission" date="2016-09" db="EMBL/GenBank/DDBJ databases">
        <title>Streptomyces rubrolavendulae MJM4426 Genome sequencing and assembly.</title>
        <authorList>
            <person name="Kim J.-G."/>
        </authorList>
    </citation>
    <scope>NUCLEOTIDE SEQUENCE [LARGE SCALE GENOMIC DNA]</scope>
    <source>
        <strain evidence="2 3">MJM4426</strain>
    </source>
</reference>
<protein>
    <recommendedName>
        <fullName evidence="4">DUF4034 domain-containing protein</fullName>
    </recommendedName>
</protein>
<dbReference type="PATRIC" id="fig|285473.5.peg.3805"/>
<accession>A0A1D8G5L8</accession>
<dbReference type="Proteomes" id="UP000095349">
    <property type="component" value="Chromosome"/>
</dbReference>
<dbReference type="KEGG" id="srn:A4G23_03630"/>
<dbReference type="AlphaFoldDB" id="A0A1D8G5L8"/>
<feature type="region of interest" description="Disordered" evidence="1">
    <location>
        <begin position="372"/>
        <end position="391"/>
    </location>
</feature>
<evidence type="ECO:0000256" key="1">
    <source>
        <dbReference type="SAM" id="MobiDB-lite"/>
    </source>
</evidence>
<dbReference type="RefSeq" id="WP_069977817.1">
    <property type="nucleotide sequence ID" value="NZ_CP017316.1"/>
</dbReference>
<dbReference type="OrthoDB" id="3284019at2"/>
<organism evidence="2 3">
    <name type="scientific">Streptomyces rubrolavendulae</name>
    <dbReference type="NCBI Taxonomy" id="285473"/>
    <lineage>
        <taxon>Bacteria</taxon>
        <taxon>Bacillati</taxon>
        <taxon>Actinomycetota</taxon>
        <taxon>Actinomycetes</taxon>
        <taxon>Kitasatosporales</taxon>
        <taxon>Streptomycetaceae</taxon>
        <taxon>Streptomyces</taxon>
    </lineage>
</organism>
<keyword evidence="3" id="KW-1185">Reference proteome</keyword>
<sequence>MKILLWVVLTPVALLVLVAGVYFLKAIIEGAVEGWRSDPGAEEAAAKAAERVAALGLLAPERQHTKLSAPQPQALTVALAAARAGDWEPSAALLDGTAAARDWERRTAYVEKLADVAAEDDAWLAAWEAARPDDPGAALVRARGSVFLAWKVRGAKRAQYTSSEQFEGFHRTLARTRHEHARAAELAVPGDPSPYVGEIWTAIGLGYPHEEMHRIWRDITSRDPHHYEAHFSALQYWCGKWRGSEELARAFAVKAAAAAPPGTLMKVFPLIAHFEHDDSDSADVDRTPEMYAAVDAALADAAAADPDHPRLAEVRHLLAYYLYLQERWEPALEQFRLVDGYVDALPWRYRGDPAGEFCRMRDESAVNAADAAASGRSGGAGDAAGAGEVPA</sequence>
<evidence type="ECO:0000313" key="3">
    <source>
        <dbReference type="Proteomes" id="UP000095349"/>
    </source>
</evidence>
<dbReference type="EMBL" id="CP017316">
    <property type="protein sequence ID" value="AOT60755.1"/>
    <property type="molecule type" value="Genomic_DNA"/>
</dbReference>
<evidence type="ECO:0000313" key="2">
    <source>
        <dbReference type="EMBL" id="AOT60755.1"/>
    </source>
</evidence>
<gene>
    <name evidence="2" type="ORF">A4G23_03630</name>
</gene>
<evidence type="ECO:0008006" key="4">
    <source>
        <dbReference type="Google" id="ProtNLM"/>
    </source>
</evidence>